<dbReference type="KEGG" id="bcv:Bcav_3900"/>
<dbReference type="GO" id="GO:0004423">
    <property type="term" value="F:iduronate-2-sulfatase activity"/>
    <property type="evidence" value="ECO:0007669"/>
    <property type="project" value="TreeGrafter"/>
</dbReference>
<dbReference type="PANTHER" id="PTHR45953">
    <property type="entry name" value="IDURONATE 2-SULFATASE"/>
    <property type="match status" value="1"/>
</dbReference>
<dbReference type="AlphaFoldDB" id="C5C4L8"/>
<dbReference type="HOGENOM" id="CLU_006332_9_1_11"/>
<dbReference type="SUPFAM" id="SSF53649">
    <property type="entry name" value="Alkaline phosphatase-like"/>
    <property type="match status" value="1"/>
</dbReference>
<dbReference type="eggNOG" id="COG3119">
    <property type="taxonomic scope" value="Bacteria"/>
</dbReference>
<dbReference type="GO" id="GO:0005737">
    <property type="term" value="C:cytoplasm"/>
    <property type="evidence" value="ECO:0007669"/>
    <property type="project" value="TreeGrafter"/>
</dbReference>
<name>C5C4L8_BEUC1</name>
<keyword evidence="1" id="KW-0479">Metal-binding</keyword>
<keyword evidence="5" id="KW-1185">Reference proteome</keyword>
<organism evidence="4 5">
    <name type="scientific">Beutenbergia cavernae (strain ATCC BAA-8 / DSM 12333 / CCUG 43141 / JCM 11478 / NBRC 16432 / NCIMB 13614 / HKI 0122)</name>
    <dbReference type="NCBI Taxonomy" id="471853"/>
    <lineage>
        <taxon>Bacteria</taxon>
        <taxon>Bacillati</taxon>
        <taxon>Actinomycetota</taxon>
        <taxon>Actinomycetes</taxon>
        <taxon>Micrococcales</taxon>
        <taxon>Beutenbergiaceae</taxon>
        <taxon>Beutenbergia</taxon>
    </lineage>
</organism>
<sequence>MPSTTTPNVLLIMTDQHRADFTRGRGFPLDTMPFLDSLGRAGTVFGNAYTSAPLCVPARVSMLTGRFPSAHRVRQNSTGQHALYGDDLLDVLRAAGYRLGFAGKPHIHRGLDDFDAHRGPYMHDGGTARTADDQAFDAWLHDLDHAVHPEPTPFPLERQLPYRITSDAMDVIDELGEDDPFFCWVSFPEPHNPYQVPEPYFSLFDEDEIPERLAGPEALAGKGRTYRWLGDLIGTKRPGYDEAWRRYAANYCGMLRLIDDQLRRLVGHLGDRARDTVIAFVSDHGDFVGEYGLQRKGAGMSEFLMRIPFQLSGPGVRPGGVVAEPVSMVDLFPTLCELAGQDIPLGVQGRSLEPLLRGEPAPAEEFTSVYGELGFGGVPYDDDERPPLHFPYDGATFDELNTVTMSGGSRMVRAGRHKLVVDVDGNVELYDVEADPAELVDRAADPALATVRDELLVWLARWAIRAADDLPQGAYTSKTAPHNWRWARD</sequence>
<dbReference type="OrthoDB" id="9777306at2"/>
<feature type="domain" description="Sulfatase N-terminal" evidence="3">
    <location>
        <begin position="7"/>
        <end position="340"/>
    </location>
</feature>
<dbReference type="Gene3D" id="3.40.720.10">
    <property type="entry name" value="Alkaline Phosphatase, subunit A"/>
    <property type="match status" value="1"/>
</dbReference>
<dbReference type="RefSeq" id="WP_015884379.1">
    <property type="nucleotide sequence ID" value="NC_012669.1"/>
</dbReference>
<evidence type="ECO:0000256" key="2">
    <source>
        <dbReference type="ARBA" id="ARBA00022801"/>
    </source>
</evidence>
<dbReference type="GO" id="GO:0046872">
    <property type="term" value="F:metal ion binding"/>
    <property type="evidence" value="ECO:0007669"/>
    <property type="project" value="UniProtKB-KW"/>
</dbReference>
<dbReference type="PANTHER" id="PTHR45953:SF1">
    <property type="entry name" value="IDURONATE 2-SULFATASE"/>
    <property type="match status" value="1"/>
</dbReference>
<dbReference type="InterPro" id="IPR017850">
    <property type="entry name" value="Alkaline_phosphatase_core_sf"/>
</dbReference>
<dbReference type="EMBL" id="CP001618">
    <property type="protein sequence ID" value="ACQ82142.1"/>
    <property type="molecule type" value="Genomic_DNA"/>
</dbReference>
<gene>
    <name evidence="4" type="ordered locus">Bcav_3900</name>
</gene>
<accession>C5C4L8</accession>
<evidence type="ECO:0000256" key="1">
    <source>
        <dbReference type="ARBA" id="ARBA00022723"/>
    </source>
</evidence>
<dbReference type="Pfam" id="PF00884">
    <property type="entry name" value="Sulfatase"/>
    <property type="match status" value="1"/>
</dbReference>
<evidence type="ECO:0000259" key="3">
    <source>
        <dbReference type="Pfam" id="PF00884"/>
    </source>
</evidence>
<dbReference type="InterPro" id="IPR000917">
    <property type="entry name" value="Sulfatase_N"/>
</dbReference>
<dbReference type="STRING" id="471853.Bcav_3900"/>
<proteinExistence type="predicted"/>
<keyword evidence="2" id="KW-0378">Hydrolase</keyword>
<reference evidence="4 5" key="1">
    <citation type="journal article" date="2009" name="Stand. Genomic Sci.">
        <title>Complete genome sequence of Beutenbergia cavernae type strain (HKI 0122).</title>
        <authorList>
            <person name="Land M."/>
            <person name="Pukall R."/>
            <person name="Abt B."/>
            <person name="Goker M."/>
            <person name="Rohde M."/>
            <person name="Glavina Del Rio T."/>
            <person name="Tice H."/>
            <person name="Copeland A."/>
            <person name="Cheng J.F."/>
            <person name="Lucas S."/>
            <person name="Chen F."/>
            <person name="Nolan M."/>
            <person name="Bruce D."/>
            <person name="Goodwin L."/>
            <person name="Pitluck S."/>
            <person name="Ivanova N."/>
            <person name="Mavromatis K."/>
            <person name="Ovchinnikova G."/>
            <person name="Pati A."/>
            <person name="Chen A."/>
            <person name="Palaniappan K."/>
            <person name="Hauser L."/>
            <person name="Chang Y.J."/>
            <person name="Jefferies C.C."/>
            <person name="Saunders E."/>
            <person name="Brettin T."/>
            <person name="Detter J.C."/>
            <person name="Han C."/>
            <person name="Chain P."/>
            <person name="Bristow J."/>
            <person name="Eisen J.A."/>
            <person name="Markowitz V."/>
            <person name="Hugenholtz P."/>
            <person name="Kyrpides N.C."/>
            <person name="Klenk H.P."/>
            <person name="Lapidus A."/>
        </authorList>
    </citation>
    <scope>NUCLEOTIDE SEQUENCE [LARGE SCALE GENOMIC DNA]</scope>
    <source>
        <strain evidence="5">ATCC BAA-8 / DSM 12333 / NBRC 16432</strain>
    </source>
</reference>
<evidence type="ECO:0000313" key="5">
    <source>
        <dbReference type="Proteomes" id="UP000007962"/>
    </source>
</evidence>
<evidence type="ECO:0000313" key="4">
    <source>
        <dbReference type="EMBL" id="ACQ82142.1"/>
    </source>
</evidence>
<protein>
    <submittedName>
        <fullName evidence="4">Sulfatase</fullName>
    </submittedName>
</protein>
<dbReference type="Proteomes" id="UP000007962">
    <property type="component" value="Chromosome"/>
</dbReference>